<keyword evidence="2" id="KW-1185">Reference proteome</keyword>
<evidence type="ECO:0000313" key="2">
    <source>
        <dbReference type="Proteomes" id="UP001054945"/>
    </source>
</evidence>
<dbReference type="Proteomes" id="UP001054945">
    <property type="component" value="Unassembled WGS sequence"/>
</dbReference>
<dbReference type="EMBL" id="BPLR01014915">
    <property type="protein sequence ID" value="GIY72234.1"/>
    <property type="molecule type" value="Genomic_DNA"/>
</dbReference>
<protein>
    <submittedName>
        <fullName evidence="1">Uncharacterized protein</fullName>
    </submittedName>
</protein>
<accession>A0AAV4VQM0</accession>
<gene>
    <name evidence="1" type="ORF">CEXT_738331</name>
</gene>
<evidence type="ECO:0000313" key="1">
    <source>
        <dbReference type="EMBL" id="GIY72234.1"/>
    </source>
</evidence>
<proteinExistence type="predicted"/>
<dbReference type="AlphaFoldDB" id="A0AAV4VQM0"/>
<comment type="caution">
    <text evidence="1">The sequence shown here is derived from an EMBL/GenBank/DDBJ whole genome shotgun (WGS) entry which is preliminary data.</text>
</comment>
<reference evidence="1 2" key="1">
    <citation type="submission" date="2021-06" db="EMBL/GenBank/DDBJ databases">
        <title>Caerostris extrusa draft genome.</title>
        <authorList>
            <person name="Kono N."/>
            <person name="Arakawa K."/>
        </authorList>
    </citation>
    <scope>NUCLEOTIDE SEQUENCE [LARGE SCALE GENOMIC DNA]</scope>
</reference>
<name>A0AAV4VQM0_CAEEX</name>
<organism evidence="1 2">
    <name type="scientific">Caerostris extrusa</name>
    <name type="common">Bark spider</name>
    <name type="synonym">Caerostris bankana</name>
    <dbReference type="NCBI Taxonomy" id="172846"/>
    <lineage>
        <taxon>Eukaryota</taxon>
        <taxon>Metazoa</taxon>
        <taxon>Ecdysozoa</taxon>
        <taxon>Arthropoda</taxon>
        <taxon>Chelicerata</taxon>
        <taxon>Arachnida</taxon>
        <taxon>Araneae</taxon>
        <taxon>Araneomorphae</taxon>
        <taxon>Entelegynae</taxon>
        <taxon>Araneoidea</taxon>
        <taxon>Araneidae</taxon>
        <taxon>Caerostris</taxon>
    </lineage>
</organism>
<sequence length="83" mass="9568">MLDKQESHNWNGIFHYLNEKFDDTVFFPINRRPRAFTTVHAFDGSCGPYRDGPISSQSRFDFSFLTPVAPLLQGNYLIGLIEI</sequence>